<dbReference type="RefSeq" id="WP_170845830.1">
    <property type="nucleotide sequence ID" value="NZ_FOLL01000027.1"/>
</dbReference>
<keyword evidence="4" id="KW-1185">Reference proteome</keyword>
<name>A0A1I1M7G7_9SPHI</name>
<proteinExistence type="predicted"/>
<dbReference type="CDD" id="cd02966">
    <property type="entry name" value="TlpA_like_family"/>
    <property type="match status" value="1"/>
</dbReference>
<dbReference type="InterPro" id="IPR050553">
    <property type="entry name" value="Thioredoxin_ResA/DsbE_sf"/>
</dbReference>
<feature type="domain" description="Thioredoxin" evidence="2">
    <location>
        <begin position="30"/>
        <end position="172"/>
    </location>
</feature>
<dbReference type="SUPFAM" id="SSF52833">
    <property type="entry name" value="Thioredoxin-like"/>
    <property type="match status" value="1"/>
</dbReference>
<keyword evidence="1" id="KW-0732">Signal</keyword>
<dbReference type="Gene3D" id="3.40.30.10">
    <property type="entry name" value="Glutaredoxin"/>
    <property type="match status" value="1"/>
</dbReference>
<sequence length="436" mass="49571">MNLRKVIAAGYCLLQLPVLLIAQSGTNGALRIGDTVPDVTVDITNYKQPQLRLSDLRGKLVILDFWGVYCTVCIESFPKMEELQRKFGDRIQILLVTDDSPEAVARLAERSRIVRETKLPSIVGDTVLTQLFEYRTVPAHAWIDENGVVRYFTNGYNTTEKTIHAYLDGKQPALADKGERKDFDLSKSLLEEGGGRQLKRLQYYSTIMGRIPDYNGGTTGVLIDSITKKPVRIRVLNSDKLYLYSIAFGEDVDHDFNPFVNENRQVLDVANPDALRFPVVDENLDAWLDANIFSYESRVPPALSDSLFSIMQREVSTFFGFRASVRKMTKECLVLKQVGNMELLKVTERRASKFNLGQHDSLYIRNCPSSFLIKGLRKLYGRNERPLIFDVELPSRIDISIVGDLTDLPTFRSKLKRYGLDLVPEKREIDMLVITD</sequence>
<accession>A0A1I1M7G7</accession>
<evidence type="ECO:0000313" key="4">
    <source>
        <dbReference type="Proteomes" id="UP000199577"/>
    </source>
</evidence>
<reference evidence="3 4" key="1">
    <citation type="submission" date="2016-10" db="EMBL/GenBank/DDBJ databases">
        <authorList>
            <person name="de Groot N.N."/>
        </authorList>
    </citation>
    <scope>NUCLEOTIDE SEQUENCE [LARGE SCALE GENOMIC DNA]</scope>
    <source>
        <strain evidence="3 4">DSM 22900</strain>
    </source>
</reference>
<protein>
    <submittedName>
        <fullName evidence="3">Thiol-disulfide isomerase or thioredoxin</fullName>
    </submittedName>
</protein>
<dbReference type="InterPro" id="IPR013766">
    <property type="entry name" value="Thioredoxin_domain"/>
</dbReference>
<dbReference type="AlphaFoldDB" id="A0A1I1M7G7"/>
<organism evidence="3 4">
    <name type="scientific">Parapedobacter composti</name>
    <dbReference type="NCBI Taxonomy" id="623281"/>
    <lineage>
        <taxon>Bacteria</taxon>
        <taxon>Pseudomonadati</taxon>
        <taxon>Bacteroidota</taxon>
        <taxon>Sphingobacteriia</taxon>
        <taxon>Sphingobacteriales</taxon>
        <taxon>Sphingobacteriaceae</taxon>
        <taxon>Parapedobacter</taxon>
    </lineage>
</organism>
<dbReference type="InterPro" id="IPR000866">
    <property type="entry name" value="AhpC/TSA"/>
</dbReference>
<dbReference type="PANTHER" id="PTHR42852">
    <property type="entry name" value="THIOL:DISULFIDE INTERCHANGE PROTEIN DSBE"/>
    <property type="match status" value="1"/>
</dbReference>
<dbReference type="GO" id="GO:0016209">
    <property type="term" value="F:antioxidant activity"/>
    <property type="evidence" value="ECO:0007669"/>
    <property type="project" value="InterPro"/>
</dbReference>
<dbReference type="Pfam" id="PF00578">
    <property type="entry name" value="AhpC-TSA"/>
    <property type="match status" value="1"/>
</dbReference>
<dbReference type="PANTHER" id="PTHR42852:SF13">
    <property type="entry name" value="PROTEIN DIPZ"/>
    <property type="match status" value="1"/>
</dbReference>
<dbReference type="GO" id="GO:0016853">
    <property type="term" value="F:isomerase activity"/>
    <property type="evidence" value="ECO:0007669"/>
    <property type="project" value="UniProtKB-KW"/>
</dbReference>
<evidence type="ECO:0000313" key="3">
    <source>
        <dbReference type="EMBL" id="SFC79158.1"/>
    </source>
</evidence>
<dbReference type="InterPro" id="IPR036249">
    <property type="entry name" value="Thioredoxin-like_sf"/>
</dbReference>
<dbReference type="GO" id="GO:0016491">
    <property type="term" value="F:oxidoreductase activity"/>
    <property type="evidence" value="ECO:0007669"/>
    <property type="project" value="InterPro"/>
</dbReference>
<keyword evidence="3" id="KW-0413">Isomerase</keyword>
<feature type="chain" id="PRO_5011721519" evidence="1">
    <location>
        <begin position="23"/>
        <end position="436"/>
    </location>
</feature>
<evidence type="ECO:0000259" key="2">
    <source>
        <dbReference type="PROSITE" id="PS51352"/>
    </source>
</evidence>
<dbReference type="STRING" id="623281.SAMN05421747_12712"/>
<dbReference type="Proteomes" id="UP000199577">
    <property type="component" value="Unassembled WGS sequence"/>
</dbReference>
<feature type="signal peptide" evidence="1">
    <location>
        <begin position="1"/>
        <end position="22"/>
    </location>
</feature>
<dbReference type="EMBL" id="FOLL01000027">
    <property type="protein sequence ID" value="SFC79158.1"/>
    <property type="molecule type" value="Genomic_DNA"/>
</dbReference>
<gene>
    <name evidence="3" type="ORF">SAMN05421747_12712</name>
</gene>
<dbReference type="PROSITE" id="PS51352">
    <property type="entry name" value="THIOREDOXIN_2"/>
    <property type="match status" value="1"/>
</dbReference>
<evidence type="ECO:0000256" key="1">
    <source>
        <dbReference type="SAM" id="SignalP"/>
    </source>
</evidence>